<dbReference type="Proteomes" id="UP000658514">
    <property type="component" value="Unassembled WGS sequence"/>
</dbReference>
<name>A0ABR8AGT8_9CYAN</name>
<evidence type="ECO:0000313" key="2">
    <source>
        <dbReference type="Proteomes" id="UP000658514"/>
    </source>
</evidence>
<organism evidence="1 2">
    <name type="scientific">Calothrix parietina FACHB-288</name>
    <dbReference type="NCBI Taxonomy" id="2692896"/>
    <lineage>
        <taxon>Bacteria</taxon>
        <taxon>Bacillati</taxon>
        <taxon>Cyanobacteriota</taxon>
        <taxon>Cyanophyceae</taxon>
        <taxon>Nostocales</taxon>
        <taxon>Calotrichaceae</taxon>
        <taxon>Calothrix</taxon>
    </lineage>
</organism>
<keyword evidence="2" id="KW-1185">Reference proteome</keyword>
<evidence type="ECO:0000313" key="1">
    <source>
        <dbReference type="EMBL" id="MBD2199272.1"/>
    </source>
</evidence>
<dbReference type="EMBL" id="JACJQH010000056">
    <property type="protein sequence ID" value="MBD2199272.1"/>
    <property type="molecule type" value="Genomic_DNA"/>
</dbReference>
<protein>
    <recommendedName>
        <fullName evidence="3">Pyridine nucleotide-disulphide oxidoreductase dimerisation domain-containing protein</fullName>
    </recommendedName>
</protein>
<gene>
    <name evidence="1" type="ORF">H6G24_27955</name>
</gene>
<accession>A0ABR8AGT8</accession>
<evidence type="ECO:0008006" key="3">
    <source>
        <dbReference type="Google" id="ProtNLM"/>
    </source>
</evidence>
<dbReference type="RefSeq" id="WP_190548427.1">
    <property type="nucleotide sequence ID" value="NZ_CAWPNO010000091.1"/>
</dbReference>
<comment type="caution">
    <text evidence="1">The sequence shown here is derived from an EMBL/GenBank/DDBJ whole genome shotgun (WGS) entry which is preliminary data.</text>
</comment>
<sequence length="52" mass="5756">MISEVATAIVGKLGLNKLGGVIHPYSTHADAYGRKLLTDNNKRLLRFLTKLF</sequence>
<proteinExistence type="predicted"/>
<reference evidence="1 2" key="1">
    <citation type="journal article" date="2020" name="ISME J.">
        <title>Comparative genomics reveals insights into cyanobacterial evolution and habitat adaptation.</title>
        <authorList>
            <person name="Chen M.Y."/>
            <person name="Teng W.K."/>
            <person name="Zhao L."/>
            <person name="Hu C.X."/>
            <person name="Zhou Y.K."/>
            <person name="Han B.P."/>
            <person name="Song L.R."/>
            <person name="Shu W.S."/>
        </authorList>
    </citation>
    <scope>NUCLEOTIDE SEQUENCE [LARGE SCALE GENOMIC DNA]</scope>
    <source>
        <strain evidence="1 2">FACHB-288</strain>
    </source>
</reference>